<sequence length="178" mass="19898">MNPIKAFIATIGSKSDTKTLDVESIYGISINALNGKPIDLSELKGKHILFVNVASKCGFTPQYKTLQKLHEEYSNKIQVIGVPCNQFGGQEPGNAKEIETFCEVNYGVNFLITEKVDVKGKGQHPLYTWLTQKVNNGVKDSSVKWNFQKYLINPEGKLIDYFFSSTSPLSPKIVKHLK</sequence>
<dbReference type="CDD" id="cd00340">
    <property type="entry name" value="GSH_Peroxidase"/>
    <property type="match status" value="1"/>
</dbReference>
<feature type="active site" evidence="4">
    <location>
        <position position="57"/>
    </location>
</feature>
<dbReference type="Proteomes" id="UP000198999">
    <property type="component" value="Unassembled WGS sequence"/>
</dbReference>
<dbReference type="PROSITE" id="PS51355">
    <property type="entry name" value="GLUTATHIONE_PEROXID_3"/>
    <property type="match status" value="1"/>
</dbReference>
<dbReference type="GO" id="GO:0004601">
    <property type="term" value="F:peroxidase activity"/>
    <property type="evidence" value="ECO:0007669"/>
    <property type="project" value="UniProtKB-KW"/>
</dbReference>
<dbReference type="SUPFAM" id="SSF52833">
    <property type="entry name" value="Thioredoxin-like"/>
    <property type="match status" value="1"/>
</dbReference>
<dbReference type="PRINTS" id="PR01011">
    <property type="entry name" value="GLUTPROXDASE"/>
</dbReference>
<proteinExistence type="inferred from homology"/>
<name>A0A1H9K9V4_9FLAO</name>
<dbReference type="PIRSF" id="PIRSF000303">
    <property type="entry name" value="Glutathion_perox"/>
    <property type="match status" value="1"/>
</dbReference>
<organism evidence="6 7">
    <name type="scientific">Hyunsoonleella jejuensis</name>
    <dbReference type="NCBI Taxonomy" id="419940"/>
    <lineage>
        <taxon>Bacteria</taxon>
        <taxon>Pseudomonadati</taxon>
        <taxon>Bacteroidota</taxon>
        <taxon>Flavobacteriia</taxon>
        <taxon>Flavobacteriales</taxon>
        <taxon>Flavobacteriaceae</taxon>
    </lineage>
</organism>
<dbReference type="GO" id="GO:0006979">
    <property type="term" value="P:response to oxidative stress"/>
    <property type="evidence" value="ECO:0007669"/>
    <property type="project" value="InterPro"/>
</dbReference>
<dbReference type="InterPro" id="IPR036249">
    <property type="entry name" value="Thioredoxin-like_sf"/>
</dbReference>
<dbReference type="PANTHER" id="PTHR11592">
    <property type="entry name" value="GLUTATHIONE PEROXIDASE"/>
    <property type="match status" value="1"/>
</dbReference>
<keyword evidence="7" id="KW-1185">Reference proteome</keyword>
<dbReference type="EMBL" id="FOFN01000004">
    <property type="protein sequence ID" value="SEQ95707.1"/>
    <property type="molecule type" value="Genomic_DNA"/>
</dbReference>
<dbReference type="InterPro" id="IPR000889">
    <property type="entry name" value="Glutathione_peroxidase"/>
</dbReference>
<dbReference type="InterPro" id="IPR029759">
    <property type="entry name" value="GPX_AS"/>
</dbReference>
<dbReference type="OrthoDB" id="9789406at2"/>
<dbReference type="RefSeq" id="WP_092580413.1">
    <property type="nucleotide sequence ID" value="NZ_FOFN01000004.1"/>
</dbReference>
<evidence type="ECO:0000256" key="1">
    <source>
        <dbReference type="ARBA" id="ARBA00006926"/>
    </source>
</evidence>
<keyword evidence="2 5" id="KW-0575">Peroxidase</keyword>
<evidence type="ECO:0000256" key="5">
    <source>
        <dbReference type="RuleBase" id="RU000499"/>
    </source>
</evidence>
<reference evidence="6 7" key="1">
    <citation type="submission" date="2016-10" db="EMBL/GenBank/DDBJ databases">
        <authorList>
            <person name="de Groot N.N."/>
        </authorList>
    </citation>
    <scope>NUCLEOTIDE SEQUENCE [LARGE SCALE GENOMIC DNA]</scope>
    <source>
        <strain evidence="6 7">DSM 21035</strain>
    </source>
</reference>
<dbReference type="STRING" id="419940.SAMN05421824_2665"/>
<dbReference type="Gene3D" id="3.40.30.10">
    <property type="entry name" value="Glutaredoxin"/>
    <property type="match status" value="1"/>
</dbReference>
<protein>
    <recommendedName>
        <fullName evidence="5">Glutathione peroxidase</fullName>
    </recommendedName>
</protein>
<dbReference type="PROSITE" id="PS00460">
    <property type="entry name" value="GLUTATHIONE_PEROXID_1"/>
    <property type="match status" value="1"/>
</dbReference>
<dbReference type="AlphaFoldDB" id="A0A1H9K9V4"/>
<accession>A0A1H9K9V4</accession>
<evidence type="ECO:0000256" key="3">
    <source>
        <dbReference type="ARBA" id="ARBA00023002"/>
    </source>
</evidence>
<dbReference type="Pfam" id="PF00255">
    <property type="entry name" value="GSHPx"/>
    <property type="match status" value="1"/>
</dbReference>
<evidence type="ECO:0000313" key="6">
    <source>
        <dbReference type="EMBL" id="SEQ95707.1"/>
    </source>
</evidence>
<evidence type="ECO:0000256" key="4">
    <source>
        <dbReference type="PIRSR" id="PIRSR000303-1"/>
    </source>
</evidence>
<comment type="similarity">
    <text evidence="1 5">Belongs to the glutathione peroxidase family.</text>
</comment>
<gene>
    <name evidence="6" type="ORF">SAMN05421824_2665</name>
</gene>
<dbReference type="FunFam" id="3.40.30.10:FF:000010">
    <property type="entry name" value="Glutathione peroxidase"/>
    <property type="match status" value="1"/>
</dbReference>
<dbReference type="PANTHER" id="PTHR11592:SF134">
    <property type="entry name" value="PHOSPHOLIPID HYDROPEROXIDE GLUTATHIONE PEROXIDASE"/>
    <property type="match status" value="1"/>
</dbReference>
<keyword evidence="3 5" id="KW-0560">Oxidoreductase</keyword>
<evidence type="ECO:0000313" key="7">
    <source>
        <dbReference type="Proteomes" id="UP000198999"/>
    </source>
</evidence>
<evidence type="ECO:0000256" key="2">
    <source>
        <dbReference type="ARBA" id="ARBA00022559"/>
    </source>
</evidence>